<dbReference type="EMBL" id="MLAU01016149">
    <property type="protein sequence ID" value="OIW20914.1"/>
    <property type="molecule type" value="Genomic_DNA"/>
</dbReference>
<reference evidence="1 2" key="1">
    <citation type="journal article" date="2017" name="Plant Biotechnol. J.">
        <title>A comprehensive draft genome sequence for lupin (Lupinus angustifolius), an emerging health food: insights into plant-microbe interactions and legume evolution.</title>
        <authorList>
            <person name="Hane J.K."/>
            <person name="Ming Y."/>
            <person name="Kamphuis L.G."/>
            <person name="Nelson M.N."/>
            <person name="Garg G."/>
            <person name="Atkins C.A."/>
            <person name="Bayer P.E."/>
            <person name="Bravo A."/>
            <person name="Bringans S."/>
            <person name="Cannon S."/>
            <person name="Edwards D."/>
            <person name="Foley R."/>
            <person name="Gao L.L."/>
            <person name="Harrison M.J."/>
            <person name="Huang W."/>
            <person name="Hurgobin B."/>
            <person name="Li S."/>
            <person name="Liu C.W."/>
            <person name="McGrath A."/>
            <person name="Morahan G."/>
            <person name="Murray J."/>
            <person name="Weller J."/>
            <person name="Jian J."/>
            <person name="Singh K.B."/>
        </authorList>
    </citation>
    <scope>NUCLEOTIDE SEQUENCE [LARGE SCALE GENOMIC DNA]</scope>
    <source>
        <strain evidence="2">cv. Tanjil</strain>
        <tissue evidence="1">Whole plant</tissue>
    </source>
</reference>
<comment type="caution">
    <text evidence="1">The sequence shown here is derived from an EMBL/GenBank/DDBJ whole genome shotgun (WGS) entry which is preliminary data.</text>
</comment>
<evidence type="ECO:0000313" key="2">
    <source>
        <dbReference type="Proteomes" id="UP000188354"/>
    </source>
</evidence>
<organism evidence="1 2">
    <name type="scientific">Lupinus angustifolius</name>
    <name type="common">Narrow-leaved blue lupine</name>
    <dbReference type="NCBI Taxonomy" id="3871"/>
    <lineage>
        <taxon>Eukaryota</taxon>
        <taxon>Viridiplantae</taxon>
        <taxon>Streptophyta</taxon>
        <taxon>Embryophyta</taxon>
        <taxon>Tracheophyta</taxon>
        <taxon>Spermatophyta</taxon>
        <taxon>Magnoliopsida</taxon>
        <taxon>eudicotyledons</taxon>
        <taxon>Gunneridae</taxon>
        <taxon>Pentapetalae</taxon>
        <taxon>rosids</taxon>
        <taxon>fabids</taxon>
        <taxon>Fabales</taxon>
        <taxon>Fabaceae</taxon>
        <taxon>Papilionoideae</taxon>
        <taxon>50 kb inversion clade</taxon>
        <taxon>genistoids sensu lato</taxon>
        <taxon>core genistoids</taxon>
        <taxon>Genisteae</taxon>
        <taxon>Lupinus</taxon>
    </lineage>
</organism>
<accession>A0A394DCQ6</accession>
<dbReference type="AlphaFoldDB" id="A0A394DCQ6"/>
<sequence length="63" mass="7523">MRKRNHCASEAAMAMDLYSASDDDHETVFRFLLFHEMRALPKKKHHHVTNFLVFRQVAQYESE</sequence>
<evidence type="ECO:0000313" key="1">
    <source>
        <dbReference type="EMBL" id="OIW20914.1"/>
    </source>
</evidence>
<dbReference type="Proteomes" id="UP000188354">
    <property type="component" value="Unassembled WGS sequence"/>
</dbReference>
<gene>
    <name evidence="1" type="ORF">TanjilG_25086</name>
</gene>
<proteinExistence type="predicted"/>
<dbReference type="Gramene" id="OIW20914">
    <property type="protein sequence ID" value="OIW20914"/>
    <property type="gene ID" value="TanjilG_25086"/>
</dbReference>
<name>A0A394DCQ6_LUPAN</name>
<keyword evidence="2" id="KW-1185">Reference proteome</keyword>
<protein>
    <submittedName>
        <fullName evidence="1">Uncharacterized protein</fullName>
    </submittedName>
</protein>